<feature type="transmembrane region" description="Helical" evidence="2">
    <location>
        <begin position="290"/>
        <end position="315"/>
    </location>
</feature>
<accession>X6MMP1</accession>
<reference evidence="3 4" key="1">
    <citation type="journal article" date="2013" name="Curr. Biol.">
        <title>The Genome of the Foraminiferan Reticulomyxa filosa.</title>
        <authorList>
            <person name="Glockner G."/>
            <person name="Hulsmann N."/>
            <person name="Schleicher M."/>
            <person name="Noegel A.A."/>
            <person name="Eichinger L."/>
            <person name="Gallinger C."/>
            <person name="Pawlowski J."/>
            <person name="Sierra R."/>
            <person name="Euteneuer U."/>
            <person name="Pillet L."/>
            <person name="Moustafa A."/>
            <person name="Platzer M."/>
            <person name="Groth M."/>
            <person name="Szafranski K."/>
            <person name="Schliwa M."/>
        </authorList>
    </citation>
    <scope>NUCLEOTIDE SEQUENCE [LARGE SCALE GENOMIC DNA]</scope>
</reference>
<feature type="coiled-coil region" evidence="1">
    <location>
        <begin position="323"/>
        <end position="376"/>
    </location>
</feature>
<evidence type="ECO:0000313" key="4">
    <source>
        <dbReference type="Proteomes" id="UP000023152"/>
    </source>
</evidence>
<name>X6MMP1_RETFI</name>
<protein>
    <submittedName>
        <fullName evidence="3">Uncharacterized protein</fullName>
    </submittedName>
</protein>
<feature type="transmembrane region" description="Helical" evidence="2">
    <location>
        <begin position="265"/>
        <end position="283"/>
    </location>
</feature>
<keyword evidence="2" id="KW-1133">Transmembrane helix</keyword>
<organism evidence="3 4">
    <name type="scientific">Reticulomyxa filosa</name>
    <dbReference type="NCBI Taxonomy" id="46433"/>
    <lineage>
        <taxon>Eukaryota</taxon>
        <taxon>Sar</taxon>
        <taxon>Rhizaria</taxon>
        <taxon>Retaria</taxon>
        <taxon>Foraminifera</taxon>
        <taxon>Monothalamids</taxon>
        <taxon>Reticulomyxidae</taxon>
        <taxon>Reticulomyxa</taxon>
    </lineage>
</organism>
<proteinExistence type="predicted"/>
<dbReference type="AlphaFoldDB" id="X6MMP1"/>
<keyword evidence="2" id="KW-0812">Transmembrane</keyword>
<keyword evidence="2" id="KW-0472">Membrane</keyword>
<keyword evidence="1" id="KW-0175">Coiled coil</keyword>
<sequence length="420" mass="48353">MYTNKSTKVIGGKYGYYPTSEIEAYRGKTAPSGDQVESMLLVYGWGAGNPRTLAREIYTTQLRLQLRVADLRLTFRDTNDFDLNKESACSCSMFHTVGDWLVPFLFVFTSVRNSASSKRAWHNSLIAAVIILGVLPYVSRIFRSDFEPNWRMISMLLLSPIPSISYLWVILEWSVFMSTDFYNRWSRAKFCTNLLDPKNPAFAGRLRKYYRDHVFAGLGKISRIKLKKLDLQTIDIYNENTAYGWFQLRRVLFDVGSGFLKREEMYLGIMIFYVISGEILVLYCSLRSHVYVVSLLDLLFALLCGLGIMAGAVYISSCARALNQETDKQIKILTERIVEMQNSEFNAEDRNMPIWKEELRQAREIIQTGLQILKQEQHYITLFGVKVDTNVIRVLYTLMAVLAYVEYSVVKGIIVGGRWI</sequence>
<feature type="transmembrane region" description="Helical" evidence="2">
    <location>
        <begin position="120"/>
        <end position="138"/>
    </location>
</feature>
<evidence type="ECO:0000313" key="3">
    <source>
        <dbReference type="EMBL" id="ETO14886.1"/>
    </source>
</evidence>
<comment type="caution">
    <text evidence="3">The sequence shown here is derived from an EMBL/GenBank/DDBJ whole genome shotgun (WGS) entry which is preliminary data.</text>
</comment>
<evidence type="ECO:0000256" key="2">
    <source>
        <dbReference type="SAM" id="Phobius"/>
    </source>
</evidence>
<evidence type="ECO:0000256" key="1">
    <source>
        <dbReference type="SAM" id="Coils"/>
    </source>
</evidence>
<feature type="transmembrane region" description="Helical" evidence="2">
    <location>
        <begin position="150"/>
        <end position="171"/>
    </location>
</feature>
<dbReference type="Proteomes" id="UP000023152">
    <property type="component" value="Unassembled WGS sequence"/>
</dbReference>
<keyword evidence="4" id="KW-1185">Reference proteome</keyword>
<gene>
    <name evidence="3" type="ORF">RFI_22482</name>
</gene>
<dbReference type="EMBL" id="ASPP01019682">
    <property type="protein sequence ID" value="ETO14886.1"/>
    <property type="molecule type" value="Genomic_DNA"/>
</dbReference>